<gene>
    <name evidence="7" type="ORF">FN976_10315</name>
</gene>
<feature type="transmembrane region" description="Helical" evidence="6">
    <location>
        <begin position="96"/>
        <end position="118"/>
    </location>
</feature>
<sequence length="350" mass="37598">MDPSGIFSTSYARDSALVRTRAQWLALALLGAALLLYPWLASPRLVAVANLMLVTAIVVVGLQITTGYAGQINLGQAAFMGVGAYGASVVEVKFGLPFWVAVPVGGMLAALAGWAFGLTAARIKGFYLALTTIAAQFLFVFVVLNLPSSWLGGVNGFSLEPARLGPLVFDSDRALYHLFLFSTVVMVFGAFGILRSRHGRAFVAVRDDDVAAGMMGIDVPGTKARAFVLGAFYAGIGGALWAYQIRFVSVDQFTLFNSIWFIAMMIVGGLGSIVGALIGTVLIRIVQESITTLGPDLIEFIPTLSSDIVFASMNVFLGLVITGFLLLEPKGLMHRWNIFKATYRLWPFPH</sequence>
<dbReference type="InterPro" id="IPR001851">
    <property type="entry name" value="ABC_transp_permease"/>
</dbReference>
<feature type="transmembrane region" description="Helical" evidence="6">
    <location>
        <begin position="21"/>
        <end position="40"/>
    </location>
</feature>
<dbReference type="PANTHER" id="PTHR30482">
    <property type="entry name" value="HIGH-AFFINITY BRANCHED-CHAIN AMINO ACID TRANSPORT SYSTEM PERMEASE"/>
    <property type="match status" value="1"/>
</dbReference>
<evidence type="ECO:0000256" key="6">
    <source>
        <dbReference type="SAM" id="Phobius"/>
    </source>
</evidence>
<feature type="transmembrane region" description="Helical" evidence="6">
    <location>
        <begin position="174"/>
        <end position="194"/>
    </location>
</feature>
<keyword evidence="8" id="KW-1185">Reference proteome</keyword>
<dbReference type="Proteomes" id="UP000318199">
    <property type="component" value="Unassembled WGS sequence"/>
</dbReference>
<name>A0A562ZSG2_9BURK</name>
<dbReference type="AlphaFoldDB" id="A0A562ZSG2"/>
<dbReference type="GO" id="GO:0005886">
    <property type="term" value="C:plasma membrane"/>
    <property type="evidence" value="ECO:0007669"/>
    <property type="project" value="UniProtKB-SubCell"/>
</dbReference>
<evidence type="ECO:0000256" key="2">
    <source>
        <dbReference type="ARBA" id="ARBA00022475"/>
    </source>
</evidence>
<keyword evidence="3 6" id="KW-0812">Transmembrane</keyword>
<evidence type="ECO:0000313" key="7">
    <source>
        <dbReference type="EMBL" id="TWO71311.1"/>
    </source>
</evidence>
<keyword evidence="4 6" id="KW-1133">Transmembrane helix</keyword>
<dbReference type="GO" id="GO:0015658">
    <property type="term" value="F:branched-chain amino acid transmembrane transporter activity"/>
    <property type="evidence" value="ECO:0007669"/>
    <property type="project" value="InterPro"/>
</dbReference>
<feature type="transmembrane region" description="Helical" evidence="6">
    <location>
        <begin position="304"/>
        <end position="327"/>
    </location>
</feature>
<dbReference type="EMBL" id="VOBQ01000008">
    <property type="protein sequence ID" value="TWO71311.1"/>
    <property type="molecule type" value="Genomic_DNA"/>
</dbReference>
<feature type="transmembrane region" description="Helical" evidence="6">
    <location>
        <begin position="224"/>
        <end position="243"/>
    </location>
</feature>
<feature type="transmembrane region" description="Helical" evidence="6">
    <location>
        <begin position="255"/>
        <end position="283"/>
    </location>
</feature>
<accession>A0A562ZSG2</accession>
<keyword evidence="5 6" id="KW-0472">Membrane</keyword>
<evidence type="ECO:0000256" key="1">
    <source>
        <dbReference type="ARBA" id="ARBA00004651"/>
    </source>
</evidence>
<organism evidence="7 8">
    <name type="scientific">Caenimonas sedimenti</name>
    <dbReference type="NCBI Taxonomy" id="2596921"/>
    <lineage>
        <taxon>Bacteria</taxon>
        <taxon>Pseudomonadati</taxon>
        <taxon>Pseudomonadota</taxon>
        <taxon>Betaproteobacteria</taxon>
        <taxon>Burkholderiales</taxon>
        <taxon>Comamonadaceae</taxon>
        <taxon>Caenimonas</taxon>
    </lineage>
</organism>
<evidence type="ECO:0000256" key="5">
    <source>
        <dbReference type="ARBA" id="ARBA00023136"/>
    </source>
</evidence>
<reference evidence="7 8" key="1">
    <citation type="submission" date="2019-07" db="EMBL/GenBank/DDBJ databases">
        <title>Caenimonas sedimenti sp. nov., isolated from activated sludge.</title>
        <authorList>
            <person name="Xu J."/>
        </authorList>
    </citation>
    <scope>NUCLEOTIDE SEQUENCE [LARGE SCALE GENOMIC DNA]</scope>
    <source>
        <strain evidence="7 8">HX-9-20</strain>
    </source>
</reference>
<dbReference type="RefSeq" id="WP_145892925.1">
    <property type="nucleotide sequence ID" value="NZ_VOBQ01000008.1"/>
</dbReference>
<dbReference type="Pfam" id="PF02653">
    <property type="entry name" value="BPD_transp_2"/>
    <property type="match status" value="1"/>
</dbReference>
<comment type="caution">
    <text evidence="7">The sequence shown here is derived from an EMBL/GenBank/DDBJ whole genome shotgun (WGS) entry which is preliminary data.</text>
</comment>
<dbReference type="InterPro" id="IPR043428">
    <property type="entry name" value="LivM-like"/>
</dbReference>
<evidence type="ECO:0000256" key="3">
    <source>
        <dbReference type="ARBA" id="ARBA00022692"/>
    </source>
</evidence>
<dbReference type="OrthoDB" id="9814461at2"/>
<feature type="transmembrane region" description="Helical" evidence="6">
    <location>
        <begin position="46"/>
        <end position="65"/>
    </location>
</feature>
<proteinExistence type="predicted"/>
<dbReference type="PANTHER" id="PTHR30482:SF5">
    <property type="entry name" value="ABC TRANSPORTER PERMEASE PROTEIN"/>
    <property type="match status" value="1"/>
</dbReference>
<protein>
    <submittedName>
        <fullName evidence="7">Branched-chain amino acid ABC transporter permease</fullName>
    </submittedName>
</protein>
<evidence type="ECO:0000313" key="8">
    <source>
        <dbReference type="Proteomes" id="UP000318199"/>
    </source>
</evidence>
<feature type="transmembrane region" description="Helical" evidence="6">
    <location>
        <begin position="125"/>
        <end position="144"/>
    </location>
</feature>
<keyword evidence="2" id="KW-1003">Cell membrane</keyword>
<comment type="subcellular location">
    <subcellularLocation>
        <location evidence="1">Cell membrane</location>
        <topology evidence="1">Multi-pass membrane protein</topology>
    </subcellularLocation>
</comment>
<evidence type="ECO:0000256" key="4">
    <source>
        <dbReference type="ARBA" id="ARBA00022989"/>
    </source>
</evidence>
<dbReference type="CDD" id="cd06581">
    <property type="entry name" value="TM_PBP1_LivM_like"/>
    <property type="match status" value="1"/>
</dbReference>